<keyword evidence="1" id="KW-1133">Transmembrane helix</keyword>
<feature type="transmembrane region" description="Helical" evidence="1">
    <location>
        <begin position="64"/>
        <end position="87"/>
    </location>
</feature>
<gene>
    <name evidence="2" type="ordered locus">Sulku_2553</name>
</gene>
<geneLocation type="plasmid" evidence="2 3">
    <name>pSULKU01</name>
</geneLocation>
<evidence type="ECO:0000313" key="3">
    <source>
        <dbReference type="Proteomes" id="UP000008721"/>
    </source>
</evidence>
<dbReference type="EMBL" id="CP002356">
    <property type="protein sequence ID" value="ADR35212.1"/>
    <property type="molecule type" value="Genomic_DNA"/>
</dbReference>
<keyword evidence="1" id="KW-0472">Membrane</keyword>
<dbReference type="KEGG" id="sku:Sulku_2553"/>
<dbReference type="AlphaFoldDB" id="E4U3E6"/>
<feature type="transmembrane region" description="Helical" evidence="1">
    <location>
        <begin position="99"/>
        <end position="123"/>
    </location>
</feature>
<evidence type="ECO:0000313" key="2">
    <source>
        <dbReference type="EMBL" id="ADR35212.1"/>
    </source>
</evidence>
<keyword evidence="2" id="KW-0614">Plasmid</keyword>
<protein>
    <submittedName>
        <fullName evidence="2">Uncharacterized protein</fullName>
    </submittedName>
</protein>
<reference evidence="2 3" key="1">
    <citation type="journal article" date="2012" name="Stand. Genomic Sci.">
        <title>Complete genome sequence of the sulfur compounds oxidizing chemolithoautotroph Sulfuricurvum kujiense type strain (YK-1(T)).</title>
        <authorList>
            <person name="Han C."/>
            <person name="Kotsyurbenko O."/>
            <person name="Chertkov O."/>
            <person name="Held B."/>
            <person name="Lapidus A."/>
            <person name="Nolan M."/>
            <person name="Lucas S."/>
            <person name="Hammon N."/>
            <person name="Deshpande S."/>
            <person name="Cheng J.F."/>
            <person name="Tapia R."/>
            <person name="Goodwin L.A."/>
            <person name="Pitluck S."/>
            <person name="Liolios K."/>
            <person name="Pagani I."/>
            <person name="Ivanova N."/>
            <person name="Mavromatis K."/>
            <person name="Mikhailova N."/>
            <person name="Pati A."/>
            <person name="Chen A."/>
            <person name="Palaniappan K."/>
            <person name="Land M."/>
            <person name="Hauser L."/>
            <person name="Chang Y.J."/>
            <person name="Jeffries C.D."/>
            <person name="Brambilla E.M."/>
            <person name="Rohde M."/>
            <person name="Spring S."/>
            <person name="Sikorski J."/>
            <person name="Goker M."/>
            <person name="Woyke T."/>
            <person name="Bristow J."/>
            <person name="Eisen J.A."/>
            <person name="Markowitz V."/>
            <person name="Hugenholtz P."/>
            <person name="Kyrpides N.C."/>
            <person name="Klenk H.P."/>
            <person name="Detter J.C."/>
        </authorList>
    </citation>
    <scope>NUCLEOTIDE SEQUENCE [LARGE SCALE GENOMIC DNA]</scope>
    <source>
        <strain evidence="3">ATCC BAA-921 / DSM 16994 / JCM 11577 / YK-1</strain>
    </source>
</reference>
<feature type="transmembrane region" description="Helical" evidence="1">
    <location>
        <begin position="35"/>
        <end position="58"/>
    </location>
</feature>
<proteinExistence type="predicted"/>
<keyword evidence="3" id="KW-1185">Reference proteome</keyword>
<dbReference type="Proteomes" id="UP000008721">
    <property type="component" value="Plasmid pSULKU01"/>
</dbReference>
<feature type="transmembrane region" description="Helical" evidence="1">
    <location>
        <begin position="6"/>
        <end position="23"/>
    </location>
</feature>
<sequence length="135" mass="15413">MLMLTLITLLIAAATLYRFILWFNSYTRTHVRYEFFTMNHSLAMVFSYALIFFGYNWIQNGNDGLNGAIVMGIGIFILLWVMINNFIKAPRLYAIAGSLMQLIFYIPIAIGAVIIVFVVLAWASETKPVYVINND</sequence>
<evidence type="ECO:0000256" key="1">
    <source>
        <dbReference type="SAM" id="Phobius"/>
    </source>
</evidence>
<dbReference type="HOGENOM" id="CLU_1884744_0_0_7"/>
<name>E4U3E6_SULKY</name>
<organism evidence="2 3">
    <name type="scientific">Sulfuricurvum kujiense (strain ATCC BAA-921 / DSM 16994 / JCM 11577 / YK-1)</name>
    <dbReference type="NCBI Taxonomy" id="709032"/>
    <lineage>
        <taxon>Bacteria</taxon>
        <taxon>Pseudomonadati</taxon>
        <taxon>Campylobacterota</taxon>
        <taxon>Epsilonproteobacteria</taxon>
        <taxon>Campylobacterales</taxon>
        <taxon>Sulfurimonadaceae</taxon>
        <taxon>Sulfuricurvum</taxon>
    </lineage>
</organism>
<keyword evidence="1" id="KW-0812">Transmembrane</keyword>
<accession>E4U3E6</accession>